<evidence type="ECO:0000256" key="1">
    <source>
        <dbReference type="ARBA" id="ARBA00006987"/>
    </source>
</evidence>
<sequence>MNRRSWLLATAAGLASMPSRPAFSAAYPVRPIRMIVPFLASSSPDLLARMLGSELGSRLGQPIVVENMPGAGGLIGTTALKRAAPDGYTLGLLANTQLISSHMYPKKPYDLANDFTPITCFSGGASVVVVKSSSNIRTLRELVDKVRREPGQYNYASSGKGSIAHLAAEALLRPHGAKAVHIPYKGGPEITTALLNGQALFGVPVASTTQPYLRSGQLTPLAVTTESRSPILPDVPTIREALPPGYVIDNWGGIFAPGKLPDAVLTLLFKHLHDIVAEGKLDAHARSIGAEIRLSKSPAHFSDFVRAEDRQYGKWMADIGVTNES</sequence>
<dbReference type="PIRSF" id="PIRSF017082">
    <property type="entry name" value="YflP"/>
    <property type="match status" value="1"/>
</dbReference>
<keyword evidence="2" id="KW-0732">Signal</keyword>
<comment type="similarity">
    <text evidence="1">Belongs to the UPF0065 (bug) family.</text>
</comment>
<dbReference type="EMBL" id="CAJZAF010000053">
    <property type="protein sequence ID" value="CAG9186693.1"/>
    <property type="molecule type" value="Genomic_DNA"/>
</dbReference>
<dbReference type="SUPFAM" id="SSF53850">
    <property type="entry name" value="Periplasmic binding protein-like II"/>
    <property type="match status" value="1"/>
</dbReference>
<evidence type="ECO:0000313" key="4">
    <source>
        <dbReference type="Proteomes" id="UP000701702"/>
    </source>
</evidence>
<accession>A0ABM8Y1S2</accession>
<dbReference type="Gene3D" id="3.40.190.10">
    <property type="entry name" value="Periplasmic binding protein-like II"/>
    <property type="match status" value="1"/>
</dbReference>
<dbReference type="RefSeq" id="WP_224009808.1">
    <property type="nucleotide sequence ID" value="NZ_CAJZAF010000053.1"/>
</dbReference>
<dbReference type="Pfam" id="PF03401">
    <property type="entry name" value="TctC"/>
    <property type="match status" value="1"/>
</dbReference>
<reference evidence="3 4" key="1">
    <citation type="submission" date="2021-08" db="EMBL/GenBank/DDBJ databases">
        <authorList>
            <person name="Peeters C."/>
        </authorList>
    </citation>
    <scope>NUCLEOTIDE SEQUENCE [LARGE SCALE GENOMIC DNA]</scope>
    <source>
        <strain evidence="3 4">LMG 23994</strain>
    </source>
</reference>
<feature type="chain" id="PRO_5046922661" description="Twin-arginine translocation pathway signal" evidence="2">
    <location>
        <begin position="25"/>
        <end position="325"/>
    </location>
</feature>
<evidence type="ECO:0000313" key="3">
    <source>
        <dbReference type="EMBL" id="CAG9186693.1"/>
    </source>
</evidence>
<dbReference type="Gene3D" id="3.40.190.150">
    <property type="entry name" value="Bordetella uptake gene, domain 1"/>
    <property type="match status" value="1"/>
</dbReference>
<dbReference type="InterPro" id="IPR005064">
    <property type="entry name" value="BUG"/>
</dbReference>
<organism evidence="3 4">
    <name type="scientific">Cupriavidus pinatubonensis</name>
    <dbReference type="NCBI Taxonomy" id="248026"/>
    <lineage>
        <taxon>Bacteria</taxon>
        <taxon>Pseudomonadati</taxon>
        <taxon>Pseudomonadota</taxon>
        <taxon>Betaproteobacteria</taxon>
        <taxon>Burkholderiales</taxon>
        <taxon>Burkholderiaceae</taxon>
        <taxon>Cupriavidus</taxon>
    </lineage>
</organism>
<protein>
    <recommendedName>
        <fullName evidence="5">Twin-arginine translocation pathway signal</fullName>
    </recommendedName>
</protein>
<name>A0ABM8Y1S2_9BURK</name>
<comment type="caution">
    <text evidence="3">The sequence shown here is derived from an EMBL/GenBank/DDBJ whole genome shotgun (WGS) entry which is preliminary data.</text>
</comment>
<dbReference type="InterPro" id="IPR042100">
    <property type="entry name" value="Bug_dom1"/>
</dbReference>
<evidence type="ECO:0008006" key="5">
    <source>
        <dbReference type="Google" id="ProtNLM"/>
    </source>
</evidence>
<feature type="signal peptide" evidence="2">
    <location>
        <begin position="1"/>
        <end position="24"/>
    </location>
</feature>
<gene>
    <name evidence="3" type="ORF">LMG23994_06332</name>
</gene>
<evidence type="ECO:0000256" key="2">
    <source>
        <dbReference type="SAM" id="SignalP"/>
    </source>
</evidence>
<proteinExistence type="inferred from homology"/>
<keyword evidence="4" id="KW-1185">Reference proteome</keyword>
<dbReference type="Proteomes" id="UP000701702">
    <property type="component" value="Unassembled WGS sequence"/>
</dbReference>
<dbReference type="PANTHER" id="PTHR42928:SF5">
    <property type="entry name" value="BLR1237 PROTEIN"/>
    <property type="match status" value="1"/>
</dbReference>
<dbReference type="PANTHER" id="PTHR42928">
    <property type="entry name" value="TRICARBOXYLATE-BINDING PROTEIN"/>
    <property type="match status" value="1"/>
</dbReference>